<feature type="region of interest" description="Disordered" evidence="1">
    <location>
        <begin position="296"/>
        <end position="324"/>
    </location>
</feature>
<feature type="region of interest" description="Disordered" evidence="1">
    <location>
        <begin position="428"/>
        <end position="449"/>
    </location>
</feature>
<feature type="compositionally biased region" description="Gly residues" evidence="1">
    <location>
        <begin position="816"/>
        <end position="834"/>
    </location>
</feature>
<dbReference type="AlphaFoldDB" id="A0AAN6JNA0"/>
<feature type="region of interest" description="Disordered" evidence="1">
    <location>
        <begin position="501"/>
        <end position="553"/>
    </location>
</feature>
<organism evidence="2 3">
    <name type="scientific">Tilletia horrida</name>
    <dbReference type="NCBI Taxonomy" id="155126"/>
    <lineage>
        <taxon>Eukaryota</taxon>
        <taxon>Fungi</taxon>
        <taxon>Dikarya</taxon>
        <taxon>Basidiomycota</taxon>
        <taxon>Ustilaginomycotina</taxon>
        <taxon>Exobasidiomycetes</taxon>
        <taxon>Tilletiales</taxon>
        <taxon>Tilletiaceae</taxon>
        <taxon>Tilletia</taxon>
    </lineage>
</organism>
<feature type="region of interest" description="Disordered" evidence="1">
    <location>
        <begin position="1"/>
        <end position="112"/>
    </location>
</feature>
<feature type="compositionally biased region" description="Polar residues" evidence="1">
    <location>
        <begin position="306"/>
        <end position="316"/>
    </location>
</feature>
<feature type="compositionally biased region" description="Polar residues" evidence="1">
    <location>
        <begin position="679"/>
        <end position="689"/>
    </location>
</feature>
<protein>
    <submittedName>
        <fullName evidence="2">Uncharacterized protein</fullName>
    </submittedName>
</protein>
<feature type="region of interest" description="Disordered" evidence="1">
    <location>
        <begin position="863"/>
        <end position="887"/>
    </location>
</feature>
<feature type="compositionally biased region" description="Polar residues" evidence="1">
    <location>
        <begin position="98"/>
        <end position="107"/>
    </location>
</feature>
<feature type="compositionally biased region" description="Low complexity" evidence="1">
    <location>
        <begin position="638"/>
        <end position="652"/>
    </location>
</feature>
<feature type="compositionally biased region" description="Low complexity" evidence="1">
    <location>
        <begin position="752"/>
        <end position="777"/>
    </location>
</feature>
<feature type="compositionally biased region" description="Low complexity" evidence="1">
    <location>
        <begin position="790"/>
        <end position="815"/>
    </location>
</feature>
<feature type="compositionally biased region" description="Polar residues" evidence="1">
    <location>
        <begin position="436"/>
        <end position="449"/>
    </location>
</feature>
<gene>
    <name evidence="2" type="ORF">OC842_001564</name>
</gene>
<accession>A0AAN6JNA0</accession>
<reference evidence="2" key="1">
    <citation type="journal article" date="2023" name="PhytoFront">
        <title>Draft Genome Resources of Seven Strains of Tilletia horrida, Causal Agent of Kernel Smut of Rice.</title>
        <authorList>
            <person name="Khanal S."/>
            <person name="Antony Babu S."/>
            <person name="Zhou X.G."/>
        </authorList>
    </citation>
    <scope>NUCLEOTIDE SEQUENCE</scope>
    <source>
        <strain evidence="2">TX3</strain>
    </source>
</reference>
<proteinExistence type="predicted"/>
<evidence type="ECO:0000313" key="3">
    <source>
        <dbReference type="Proteomes" id="UP001176521"/>
    </source>
</evidence>
<name>A0AAN6JNA0_9BASI</name>
<feature type="compositionally biased region" description="Low complexity" evidence="1">
    <location>
        <begin position="510"/>
        <end position="523"/>
    </location>
</feature>
<feature type="region of interest" description="Disordered" evidence="1">
    <location>
        <begin position="165"/>
        <end position="240"/>
    </location>
</feature>
<feature type="region of interest" description="Disordered" evidence="1">
    <location>
        <begin position="716"/>
        <end position="850"/>
    </location>
</feature>
<sequence length="887" mass="92117">MFKSDSADNSARWEAVHNTAHQLGTSPSPGSGMKPTSASSTPINTPRSILRQLPAPPPNQPLPPLPAHPPAPKAHFARPLNQGSKAPKSDARAPLMSRSLSQGSTHTMDARQKEVTILPRRNSLYIATPPIRMASLENLHGMVAPDPDQSNVMEELEDHASAPLEGSLGLSMGAAPPLRSTALQESRPQPTAGPSRPVLLGSWLDDDLSRDRPRQPKFSGTLGWADEDDSEDSDSQRFMPMPVRRARATHGRSNSMDSSILSLHESEVESLIDVYRHQPPTPPAAALRNALGMDTASTLAPERSRSSSLTPEHTPTSSPPIQPLLLPSESIIRPHRRPSSSHGIAQRPYAGLQARCQAKIIASSGVPSPDEPVLFRDARAGIPNGADLHGLLGPRHPLTVMNGSARLDADNQSISSIAFSYAPTPPITPLRPTAAGRSSTSESPENTSAMTARQAVFGRMGEGFTAANATTPKGVHRFETANGMVRSSSASDMLVPGQEQLPAQHAAHDASSTGSLRASSSGRVMPSSAEHEEAANSIGALRRPSGSLAPASSVKMGKLRTTIFDSFGIKRTARPGAGEDVPSGWGERPTSPIDSVGSHSHSTTQHSQHHLGVDGPGGVLGSLMRRTSLTSQNGGGASMHSGPSSSASSLSKARSHHMGIASLSPASSPLKRTMKLPSESGSVASEPTTSSSAFSSSSASAVAMSISPSSSSAAAAAAKRERIPSSDSQLSTYGPGPSSSREHGTTSNGHHSGASKLSLKSGPSSSSVNSQPSVYSSPLLDRPSKRSHGHGTTTMMSATSTDTHTSSSSIRTSSSRGGGGSGGKSSSGKKGGVGSSAASARSARPVRKEEVARVNAVLAELQGAAFMAPPRTKKTGTSSKTSSYRSR</sequence>
<feature type="compositionally biased region" description="Low complexity" evidence="1">
    <location>
        <begin position="875"/>
        <end position="887"/>
    </location>
</feature>
<feature type="compositionally biased region" description="Pro residues" evidence="1">
    <location>
        <begin position="54"/>
        <end position="72"/>
    </location>
</feature>
<evidence type="ECO:0000256" key="1">
    <source>
        <dbReference type="SAM" id="MobiDB-lite"/>
    </source>
</evidence>
<evidence type="ECO:0000313" key="2">
    <source>
        <dbReference type="EMBL" id="KAK0537599.1"/>
    </source>
</evidence>
<feature type="region of interest" description="Disordered" evidence="1">
    <location>
        <begin position="570"/>
        <end position="695"/>
    </location>
</feature>
<feature type="compositionally biased region" description="Polar residues" evidence="1">
    <location>
        <begin position="19"/>
        <end position="47"/>
    </location>
</feature>
<dbReference type="EMBL" id="JAPDMQ010000057">
    <property type="protein sequence ID" value="KAK0537599.1"/>
    <property type="molecule type" value="Genomic_DNA"/>
</dbReference>
<comment type="caution">
    <text evidence="2">The sequence shown here is derived from an EMBL/GenBank/DDBJ whole genome shotgun (WGS) entry which is preliminary data.</text>
</comment>
<dbReference type="Proteomes" id="UP001176521">
    <property type="component" value="Unassembled WGS sequence"/>
</dbReference>
<keyword evidence="3" id="KW-1185">Reference proteome</keyword>